<evidence type="ECO:0000256" key="1">
    <source>
        <dbReference type="SAM" id="MobiDB-lite"/>
    </source>
</evidence>
<sequence>VEQCFSKWAVPPPGGGGDERGTWGRRRGQGSVTSPGTNRRLKLLDVCSGTTVEQEFHFLFAAINRCRFRIPSREVTVHASASSWNCVFFLLLPDRCRFRQAARPVYKRASIPGIANVAAASFVLAKRNPRRYRPSHEEAQPLASRRLRLLKSLNDGNRTGH</sequence>
<accession>A0A085MZZ0</accession>
<gene>
    <name evidence="2" type="ORF">M513_05185</name>
    <name evidence="3" type="ORF">M514_05185</name>
</gene>
<keyword evidence="4" id="KW-1185">Reference proteome</keyword>
<feature type="non-terminal residue" evidence="3">
    <location>
        <position position="1"/>
    </location>
</feature>
<feature type="region of interest" description="Disordered" evidence="1">
    <location>
        <begin position="11"/>
        <end position="36"/>
    </location>
</feature>
<reference evidence="3 4" key="1">
    <citation type="journal article" date="2014" name="Nat. Genet.">
        <title>Genome and transcriptome of the porcine whipworm Trichuris suis.</title>
        <authorList>
            <person name="Jex A.R."/>
            <person name="Nejsum P."/>
            <person name="Schwarz E.M."/>
            <person name="Hu L."/>
            <person name="Young N.D."/>
            <person name="Hall R.S."/>
            <person name="Korhonen P.K."/>
            <person name="Liao S."/>
            <person name="Thamsborg S."/>
            <person name="Xia J."/>
            <person name="Xu P."/>
            <person name="Wang S."/>
            <person name="Scheerlinck J.P."/>
            <person name="Hofmann A."/>
            <person name="Sternberg P.W."/>
            <person name="Wang J."/>
            <person name="Gasser R.B."/>
        </authorList>
    </citation>
    <scope>NUCLEOTIDE SEQUENCE [LARGE SCALE GENOMIC DNA]</scope>
    <source>
        <strain evidence="3">DCEP-RM93F</strain>
        <strain evidence="2">DCEP-RM93M</strain>
    </source>
</reference>
<proteinExistence type="predicted"/>
<organism evidence="3">
    <name type="scientific">Trichuris suis</name>
    <name type="common">pig whipworm</name>
    <dbReference type="NCBI Taxonomy" id="68888"/>
    <lineage>
        <taxon>Eukaryota</taxon>
        <taxon>Metazoa</taxon>
        <taxon>Ecdysozoa</taxon>
        <taxon>Nematoda</taxon>
        <taxon>Enoplea</taxon>
        <taxon>Dorylaimia</taxon>
        <taxon>Trichinellida</taxon>
        <taxon>Trichuridae</taxon>
        <taxon>Trichuris</taxon>
    </lineage>
</organism>
<dbReference type="Proteomes" id="UP000030764">
    <property type="component" value="Unassembled WGS sequence"/>
</dbReference>
<evidence type="ECO:0000313" key="4">
    <source>
        <dbReference type="Proteomes" id="UP000030764"/>
    </source>
</evidence>
<dbReference type="EMBL" id="KL363212">
    <property type="protein sequence ID" value="KFD53918.1"/>
    <property type="molecule type" value="Genomic_DNA"/>
</dbReference>
<feature type="non-terminal residue" evidence="3">
    <location>
        <position position="161"/>
    </location>
</feature>
<dbReference type="AlphaFoldDB" id="A0A085MZZ0"/>
<name>A0A085MZZ0_9BILA</name>
<dbReference type="EMBL" id="KL367588">
    <property type="protein sequence ID" value="KFD62786.1"/>
    <property type="molecule type" value="Genomic_DNA"/>
</dbReference>
<evidence type="ECO:0000313" key="3">
    <source>
        <dbReference type="EMBL" id="KFD62786.1"/>
    </source>
</evidence>
<dbReference type="Proteomes" id="UP000030758">
    <property type="component" value="Unassembled WGS sequence"/>
</dbReference>
<protein>
    <submittedName>
        <fullName evidence="3">Uncharacterized protein</fullName>
    </submittedName>
</protein>
<evidence type="ECO:0000313" key="2">
    <source>
        <dbReference type="EMBL" id="KFD53918.1"/>
    </source>
</evidence>